<dbReference type="GO" id="GO:0016787">
    <property type="term" value="F:hydrolase activity"/>
    <property type="evidence" value="ECO:0007669"/>
    <property type="project" value="UniProtKB-KW"/>
</dbReference>
<dbReference type="InterPro" id="IPR013320">
    <property type="entry name" value="ConA-like_dom_sf"/>
</dbReference>
<reference evidence="4" key="1">
    <citation type="submission" date="2020-06" db="EMBL/GenBank/DDBJ databases">
        <authorList>
            <consortium name="Plant Systems Biology data submission"/>
        </authorList>
    </citation>
    <scope>NUCLEOTIDE SEQUENCE</scope>
    <source>
        <strain evidence="4">D6</strain>
    </source>
</reference>
<dbReference type="Proteomes" id="UP001153069">
    <property type="component" value="Unassembled WGS sequence"/>
</dbReference>
<feature type="compositionally biased region" description="Low complexity" evidence="1">
    <location>
        <begin position="273"/>
        <end position="286"/>
    </location>
</feature>
<comment type="caution">
    <text evidence="4">The sequence shown here is derived from an EMBL/GenBank/DDBJ whole genome shotgun (WGS) entry which is preliminary data.</text>
</comment>
<protein>
    <submittedName>
        <fullName evidence="4">Glycosyl hydrolases family 16</fullName>
    </submittedName>
</protein>
<keyword evidence="4" id="KW-0378">Hydrolase</keyword>
<gene>
    <name evidence="4" type="ORF">SEMRO_2887_G339430.1</name>
</gene>
<feature type="signal peptide" evidence="3">
    <location>
        <begin position="1"/>
        <end position="23"/>
    </location>
</feature>
<evidence type="ECO:0000256" key="3">
    <source>
        <dbReference type="SAM" id="SignalP"/>
    </source>
</evidence>
<evidence type="ECO:0000256" key="2">
    <source>
        <dbReference type="SAM" id="Phobius"/>
    </source>
</evidence>
<evidence type="ECO:0000313" key="5">
    <source>
        <dbReference type="Proteomes" id="UP001153069"/>
    </source>
</evidence>
<keyword evidence="3" id="KW-0732">Signal</keyword>
<name>A0A9N8EYI3_9STRA</name>
<keyword evidence="2" id="KW-0812">Transmembrane</keyword>
<dbReference type="Gene3D" id="2.60.120.200">
    <property type="match status" value="1"/>
</dbReference>
<feature type="transmembrane region" description="Helical" evidence="2">
    <location>
        <begin position="610"/>
        <end position="632"/>
    </location>
</feature>
<dbReference type="AlphaFoldDB" id="A0A9N8EYI3"/>
<evidence type="ECO:0000256" key="1">
    <source>
        <dbReference type="SAM" id="MobiDB-lite"/>
    </source>
</evidence>
<accession>A0A9N8EYI3</accession>
<dbReference type="SUPFAM" id="SSF49899">
    <property type="entry name" value="Concanavalin A-like lectins/glucanases"/>
    <property type="match status" value="1"/>
</dbReference>
<keyword evidence="2" id="KW-0472">Membrane</keyword>
<keyword evidence="5" id="KW-1185">Reference proteome</keyword>
<organism evidence="4 5">
    <name type="scientific">Seminavis robusta</name>
    <dbReference type="NCBI Taxonomy" id="568900"/>
    <lineage>
        <taxon>Eukaryota</taxon>
        <taxon>Sar</taxon>
        <taxon>Stramenopiles</taxon>
        <taxon>Ochrophyta</taxon>
        <taxon>Bacillariophyta</taxon>
        <taxon>Bacillariophyceae</taxon>
        <taxon>Bacillariophycidae</taxon>
        <taxon>Naviculales</taxon>
        <taxon>Naviculaceae</taxon>
        <taxon>Seminavis</taxon>
    </lineage>
</organism>
<evidence type="ECO:0000313" key="4">
    <source>
        <dbReference type="EMBL" id="CAB9530452.1"/>
    </source>
</evidence>
<sequence length="670" mass="73201">MMTFFSGFVVATLLLGNTVGAAAKQLERRTQQDWLGSLSMCGCQQCTSAVYNSQAGDYKCIDRILFLIGDGLTEEAACEQVGNEFPTICGPACNPDTCDGRAQQNLQPIPVSATIVNLPPPTTFCGCPQCTSNIWSRQAGGYACGARIEYLQQVERIDPAAACYEVSLEHPFECGMCNPHTCQGVSNVPPVPIPAVAPTRCGCSQCTESTLNSNADGHSCSERIDFLLASQALTYPNEQDACRQISHEYPTVCGPQCDPDKCGSGPPPNALAVSVSQSQPQQSSQPHAPPTELYCYPPTAQRTIYSNVWGKYKVEVKEGDECGPSDNLFSKAGVALSNNKSDLTLSFGRQPNGQWYASEVRILLPPRETYDYGRYSFSIKSIQVVDTITGDVVGTALPPSIILGLFTWDDTEDFNLRDQESWMHEVDIELSQWDDPNIEDIQFLVQPPGSPHKYRFYSGVGRTPSTPAFNQAPNMYEFEWKPAEISWYSTAGGGQSFTYGTQDALDAGEADYTQCMPANVEVRMNLWNLFGSTAPTGMQDNHRVDVVIDNFTYVPNNLNGVPEGGVCSKDCHCGGPPLQCINNQCTRPGNRQRRRMTGSGDNIMNDSESLLLPVDATVLLGAMLLVVVLLFLRHQRISSESFSNQEVLHDDDLLTVALYDSEDLCIGLNG</sequence>
<dbReference type="EMBL" id="CAICTM010002885">
    <property type="protein sequence ID" value="CAB9530452.1"/>
    <property type="molecule type" value="Genomic_DNA"/>
</dbReference>
<proteinExistence type="predicted"/>
<keyword evidence="2" id="KW-1133">Transmembrane helix</keyword>
<feature type="chain" id="PRO_5040262847" evidence="3">
    <location>
        <begin position="24"/>
        <end position="670"/>
    </location>
</feature>
<feature type="region of interest" description="Disordered" evidence="1">
    <location>
        <begin position="268"/>
        <end position="291"/>
    </location>
</feature>